<proteinExistence type="predicted"/>
<protein>
    <submittedName>
        <fullName evidence="1">Uncharacterized protein</fullName>
    </submittedName>
</protein>
<keyword evidence="2" id="KW-1185">Reference proteome</keyword>
<dbReference type="AlphaFoldDB" id="A0A7G5IKJ2"/>
<reference evidence="1 2" key="1">
    <citation type="submission" date="2020-07" db="EMBL/GenBank/DDBJ databases">
        <title>Complete genome sequence for Sandaracinobacter sp. M6.</title>
        <authorList>
            <person name="Tang Y."/>
            <person name="Liu Q."/>
            <person name="Guo Z."/>
            <person name="Lei P."/>
            <person name="Huang B."/>
        </authorList>
    </citation>
    <scope>NUCLEOTIDE SEQUENCE [LARGE SCALE GENOMIC DNA]</scope>
    <source>
        <strain evidence="1 2">M6</strain>
    </source>
</reference>
<dbReference type="RefSeq" id="WP_182297707.1">
    <property type="nucleotide sequence ID" value="NZ_CP059851.1"/>
</dbReference>
<organism evidence="1 2">
    <name type="scientific">Sandaracinobacteroides saxicola</name>
    <dbReference type="NCBI Taxonomy" id="2759707"/>
    <lineage>
        <taxon>Bacteria</taxon>
        <taxon>Pseudomonadati</taxon>
        <taxon>Pseudomonadota</taxon>
        <taxon>Alphaproteobacteria</taxon>
        <taxon>Sphingomonadales</taxon>
        <taxon>Sphingosinicellaceae</taxon>
        <taxon>Sandaracinobacteroides</taxon>
    </lineage>
</organism>
<sequence>MTAPEPITMLADAIAARFPGTQAVIFYGAAHRRDPSSGLPDFYAVVAGYPQAHRTRLAALANALLPPNVYHLTAGGRRAKVAVVSTRHFQRDCGPHARDISLLARMAQPVRVVRCTPAFEPWLRAGLAHAQRTLLAHTLPLLPPDTPPSAVWENALARSYGCELRAESSGRASAIIAADPMHFAATPAVPLPSAATARRWWRRMRRRGKLFSVLRLLKASFTYTGGLDYLADKISRHSGATVIIRPWMRRVPMLAGLILAPRLWLQGAIR</sequence>
<evidence type="ECO:0000313" key="1">
    <source>
        <dbReference type="EMBL" id="QMW23884.1"/>
    </source>
</evidence>
<accession>A0A7G5IKJ2</accession>
<gene>
    <name evidence="1" type="ORF">H3309_05270</name>
</gene>
<dbReference type="Proteomes" id="UP000515292">
    <property type="component" value="Chromosome"/>
</dbReference>
<dbReference type="EMBL" id="CP059851">
    <property type="protein sequence ID" value="QMW23884.1"/>
    <property type="molecule type" value="Genomic_DNA"/>
</dbReference>
<evidence type="ECO:0000313" key="2">
    <source>
        <dbReference type="Proteomes" id="UP000515292"/>
    </source>
</evidence>
<dbReference type="KEGG" id="sand:H3309_05270"/>
<name>A0A7G5IKJ2_9SPHN</name>